<dbReference type="InterPro" id="IPR044662">
    <property type="entry name" value="HS1/DABB1-like"/>
</dbReference>
<evidence type="ECO:0000313" key="3">
    <source>
        <dbReference type="EMBL" id="KAK2976882.1"/>
    </source>
</evidence>
<dbReference type="SUPFAM" id="SSF54909">
    <property type="entry name" value="Dimeric alpha+beta barrel"/>
    <property type="match status" value="1"/>
</dbReference>
<dbReference type="InterPro" id="IPR013097">
    <property type="entry name" value="Dabb"/>
</dbReference>
<dbReference type="Pfam" id="PF07876">
    <property type="entry name" value="Dabb"/>
    <property type="match status" value="1"/>
</dbReference>
<evidence type="ECO:0000259" key="2">
    <source>
        <dbReference type="PROSITE" id="PS51502"/>
    </source>
</evidence>
<gene>
    <name evidence="3" type="ORF">RJ640_010805</name>
</gene>
<feature type="domain" description="Stress-response A/B barrel" evidence="2">
    <location>
        <begin position="18"/>
        <end position="111"/>
    </location>
</feature>
<dbReference type="PANTHER" id="PTHR33178:SF3">
    <property type="entry name" value="STRESS-RESPONSE A_B BARREL DOMAIN-CONTAINING PROTEIN UP3"/>
    <property type="match status" value="1"/>
</dbReference>
<dbReference type="Gene3D" id="3.30.70.100">
    <property type="match status" value="1"/>
</dbReference>
<name>A0AA88QVE9_9ASTE</name>
<dbReference type="PROSITE" id="PS51502">
    <property type="entry name" value="S_R_A_B_BARREL"/>
    <property type="match status" value="1"/>
</dbReference>
<dbReference type="Proteomes" id="UP001187471">
    <property type="component" value="Unassembled WGS sequence"/>
</dbReference>
<comment type="subunit">
    <text evidence="1">Homodimer.</text>
</comment>
<reference evidence="3" key="1">
    <citation type="submission" date="2022-12" db="EMBL/GenBank/DDBJ databases">
        <title>Draft genome assemblies for two species of Escallonia (Escalloniales).</title>
        <authorList>
            <person name="Chanderbali A."/>
            <person name="Dervinis C."/>
            <person name="Anghel I."/>
            <person name="Soltis D."/>
            <person name="Soltis P."/>
            <person name="Zapata F."/>
        </authorList>
    </citation>
    <scope>NUCLEOTIDE SEQUENCE</scope>
    <source>
        <strain evidence="3">UCBG92.1500</strain>
        <tissue evidence="3">Leaf</tissue>
    </source>
</reference>
<sequence>MPPPATHHQMSTTTGDTVEHIVLFKAKPDADPSAVAAMVNGLNSLSSLDSVLHLTTGPLLRCKSDSLTFTHMLHARFRSKDNLRAYSLHPNHVRVEQESKPVLDDIMAVDWLTDAATAALTPRPGSAMRVRLLKLKEGLGEEEKAGVLGLFENMNFQLSFGENFSPERAKGYSIGSIAFYPGLGELEVDGDSDIMEVGKDLVESEDLNFQLSFDPDRAKGYSIGSIAFYPGLGELEVDGDSDIMEVGKDLVESEVVLPLP</sequence>
<accession>A0AA88QVE9</accession>
<protein>
    <recommendedName>
        <fullName evidence="2">Stress-response A/B barrel domain-containing protein</fullName>
    </recommendedName>
</protein>
<keyword evidence="4" id="KW-1185">Reference proteome</keyword>
<organism evidence="3 4">
    <name type="scientific">Escallonia rubra</name>
    <dbReference type="NCBI Taxonomy" id="112253"/>
    <lineage>
        <taxon>Eukaryota</taxon>
        <taxon>Viridiplantae</taxon>
        <taxon>Streptophyta</taxon>
        <taxon>Embryophyta</taxon>
        <taxon>Tracheophyta</taxon>
        <taxon>Spermatophyta</taxon>
        <taxon>Magnoliopsida</taxon>
        <taxon>eudicotyledons</taxon>
        <taxon>Gunneridae</taxon>
        <taxon>Pentapetalae</taxon>
        <taxon>asterids</taxon>
        <taxon>campanulids</taxon>
        <taxon>Escalloniales</taxon>
        <taxon>Escalloniaceae</taxon>
        <taxon>Escallonia</taxon>
    </lineage>
</organism>
<dbReference type="AlphaFoldDB" id="A0AA88QVE9"/>
<proteinExistence type="predicted"/>
<evidence type="ECO:0000313" key="4">
    <source>
        <dbReference type="Proteomes" id="UP001187471"/>
    </source>
</evidence>
<dbReference type="EMBL" id="JAVXUO010002029">
    <property type="protein sequence ID" value="KAK2976882.1"/>
    <property type="molecule type" value="Genomic_DNA"/>
</dbReference>
<comment type="caution">
    <text evidence="3">The sequence shown here is derived from an EMBL/GenBank/DDBJ whole genome shotgun (WGS) entry which is preliminary data.</text>
</comment>
<dbReference type="PANTHER" id="PTHR33178">
    <property type="match status" value="1"/>
</dbReference>
<dbReference type="InterPro" id="IPR011008">
    <property type="entry name" value="Dimeric_a/b-barrel"/>
</dbReference>
<evidence type="ECO:0000256" key="1">
    <source>
        <dbReference type="ARBA" id="ARBA00011738"/>
    </source>
</evidence>
<dbReference type="SMART" id="SM00886">
    <property type="entry name" value="Dabb"/>
    <property type="match status" value="1"/>
</dbReference>